<dbReference type="EMBL" id="MU267204">
    <property type="protein sequence ID" value="KAH7917187.1"/>
    <property type="molecule type" value="Genomic_DNA"/>
</dbReference>
<evidence type="ECO:0000313" key="2">
    <source>
        <dbReference type="Proteomes" id="UP000790709"/>
    </source>
</evidence>
<reference evidence="1" key="1">
    <citation type="journal article" date="2021" name="New Phytol.">
        <title>Evolutionary innovations through gain and loss of genes in the ectomycorrhizal Boletales.</title>
        <authorList>
            <person name="Wu G."/>
            <person name="Miyauchi S."/>
            <person name="Morin E."/>
            <person name="Kuo A."/>
            <person name="Drula E."/>
            <person name="Varga T."/>
            <person name="Kohler A."/>
            <person name="Feng B."/>
            <person name="Cao Y."/>
            <person name="Lipzen A."/>
            <person name="Daum C."/>
            <person name="Hundley H."/>
            <person name="Pangilinan J."/>
            <person name="Johnson J."/>
            <person name="Barry K."/>
            <person name="LaButti K."/>
            <person name="Ng V."/>
            <person name="Ahrendt S."/>
            <person name="Min B."/>
            <person name="Choi I.G."/>
            <person name="Park H."/>
            <person name="Plett J.M."/>
            <person name="Magnuson J."/>
            <person name="Spatafora J.W."/>
            <person name="Nagy L.G."/>
            <person name="Henrissat B."/>
            <person name="Grigoriev I.V."/>
            <person name="Yang Z.L."/>
            <person name="Xu J."/>
            <person name="Martin F.M."/>
        </authorList>
    </citation>
    <scope>NUCLEOTIDE SEQUENCE</scope>
    <source>
        <strain evidence="1">KUC20120723A-06</strain>
    </source>
</reference>
<accession>A0ACB8AV95</accession>
<keyword evidence="2" id="KW-1185">Reference proteome</keyword>
<dbReference type="Proteomes" id="UP000790709">
    <property type="component" value="Unassembled WGS sequence"/>
</dbReference>
<gene>
    <name evidence="1" type="ORF">BV22DRAFT_1135616</name>
</gene>
<protein>
    <submittedName>
        <fullName evidence="1">Uncharacterized protein</fullName>
    </submittedName>
</protein>
<evidence type="ECO:0000313" key="1">
    <source>
        <dbReference type="EMBL" id="KAH7917187.1"/>
    </source>
</evidence>
<comment type="caution">
    <text evidence="1">The sequence shown here is derived from an EMBL/GenBank/DDBJ whole genome shotgun (WGS) entry which is preliminary data.</text>
</comment>
<proteinExistence type="predicted"/>
<organism evidence="1 2">
    <name type="scientific">Leucogyrophana mollusca</name>
    <dbReference type="NCBI Taxonomy" id="85980"/>
    <lineage>
        <taxon>Eukaryota</taxon>
        <taxon>Fungi</taxon>
        <taxon>Dikarya</taxon>
        <taxon>Basidiomycota</taxon>
        <taxon>Agaricomycotina</taxon>
        <taxon>Agaricomycetes</taxon>
        <taxon>Agaricomycetidae</taxon>
        <taxon>Boletales</taxon>
        <taxon>Boletales incertae sedis</taxon>
        <taxon>Leucogyrophana</taxon>
    </lineage>
</organism>
<name>A0ACB8AV95_9AGAM</name>
<sequence>MYNVRYASQTTLSKQEEKRTWILWACGRVCEKRSGEIEAICRAPPNAIVINGYLHRSPRRSNSKGGKREHCTLRFEVHENGVVTPVGSGHLYYTKPPVGKGFTVGKGKSAARGGGEWELEVFSSVAV</sequence>